<dbReference type="EMBL" id="JAGIYY010000002">
    <property type="protein sequence ID" value="MBP0438564.1"/>
    <property type="molecule type" value="Genomic_DNA"/>
</dbReference>
<dbReference type="RefSeq" id="WP_209334597.1">
    <property type="nucleotide sequence ID" value="NZ_JAGIYY010000002.1"/>
</dbReference>
<protein>
    <submittedName>
        <fullName evidence="1">AsmA family protein</fullName>
    </submittedName>
</protein>
<proteinExistence type="predicted"/>
<reference evidence="1" key="1">
    <citation type="submission" date="2021-03" db="EMBL/GenBank/DDBJ databases">
        <title>Genome sequencing and assembly of Tianweitania sediminis.</title>
        <authorList>
            <person name="Chhetri G."/>
        </authorList>
    </citation>
    <scope>NUCLEOTIDE SEQUENCE</scope>
    <source>
        <strain evidence="1">Z8</strain>
    </source>
</reference>
<dbReference type="InterPro" id="IPR052894">
    <property type="entry name" value="AsmA-related"/>
</dbReference>
<dbReference type="GO" id="GO:0090313">
    <property type="term" value="P:regulation of protein targeting to membrane"/>
    <property type="evidence" value="ECO:0007669"/>
    <property type="project" value="TreeGrafter"/>
</dbReference>
<keyword evidence="2" id="KW-1185">Reference proteome</keyword>
<gene>
    <name evidence="1" type="ORF">J5Y06_07885</name>
</gene>
<evidence type="ECO:0000313" key="1">
    <source>
        <dbReference type="EMBL" id="MBP0438564.1"/>
    </source>
</evidence>
<accession>A0A8J7RMN8</accession>
<dbReference type="PANTHER" id="PTHR30441:SF4">
    <property type="entry name" value="PROTEIN ASMA"/>
    <property type="match status" value="1"/>
</dbReference>
<dbReference type="PANTHER" id="PTHR30441">
    <property type="entry name" value="DUF748 DOMAIN-CONTAINING PROTEIN"/>
    <property type="match status" value="1"/>
</dbReference>
<name>A0A8J7RMN8_9HYPH</name>
<dbReference type="GO" id="GO:0005886">
    <property type="term" value="C:plasma membrane"/>
    <property type="evidence" value="ECO:0007669"/>
    <property type="project" value="TreeGrafter"/>
</dbReference>
<dbReference type="Proteomes" id="UP000666240">
    <property type="component" value="Unassembled WGS sequence"/>
</dbReference>
<organism evidence="1 2">
    <name type="scientific">Tianweitania sediminis</name>
    <dbReference type="NCBI Taxonomy" id="1502156"/>
    <lineage>
        <taxon>Bacteria</taxon>
        <taxon>Pseudomonadati</taxon>
        <taxon>Pseudomonadota</taxon>
        <taxon>Alphaproteobacteria</taxon>
        <taxon>Hyphomicrobiales</taxon>
        <taxon>Phyllobacteriaceae</taxon>
        <taxon>Tianweitania</taxon>
    </lineage>
</organism>
<sequence>MPKPLLRKTLLSLVLLAVITGAVIVALPFAASTHLVRDRIGQEISFWTGYNVDVGARPEIEVWPSLRAVLHDVSFSDPDTSAPAVLHAERVEIDMSAVAALRGNIDFKRVRLINPVVHLEAAGDDYRSLLPRGGKISRSVQAARVAREAEPIKPDPAALPKDAFGTVEFLNGQIVLQNQSGTSILASDLSGAVEWPALNRRGSLNLEGLWNGERLALKVESAQPLLHLAGGTSELQASLTSSRLTAAFDGRAGLDQDGLVDGTLRVATPSVRGAVDWLHPTQDLTFTEGALEFNSQVSGTPGRLKFNNASLLVAGSPGIGSLELTWGQTAPVLSGGMAFETIDLAALLALFSPVLPDGAPVGTSRLPALAFDLRLSASVATVGTVTLNEVAATAQVRPGLTVLDLSDATAFGGIVQAGLRVTPGNGSNMVELRMLATDINGQAAGDALGLARLLPTSRGTLSLMLTGNGANWQEVFGSASGTFSADFAAGTLRQFDLQDFLLRLQEGAVFAINDVAEGTVPIEALQLKAIAQKGIAQIGETTVRTANNTILINGIVPYDGGLALTGSVHAAGAQIPAQIEGEASAFRPLAAFFVGGSWSAPFVSPATPWTLP</sequence>
<dbReference type="AlphaFoldDB" id="A0A8J7RMN8"/>
<comment type="caution">
    <text evidence="1">The sequence shown here is derived from an EMBL/GenBank/DDBJ whole genome shotgun (WGS) entry which is preliminary data.</text>
</comment>
<evidence type="ECO:0000313" key="2">
    <source>
        <dbReference type="Proteomes" id="UP000666240"/>
    </source>
</evidence>